<accession>A0A9P7FPY4</accession>
<proteinExistence type="predicted"/>
<name>A0A9P7FPY4_9AGAR</name>
<dbReference type="Proteomes" id="UP000717328">
    <property type="component" value="Unassembled WGS sequence"/>
</dbReference>
<evidence type="ECO:0000256" key="1">
    <source>
        <dbReference type="SAM" id="MobiDB-lite"/>
    </source>
</evidence>
<dbReference type="EMBL" id="JABCKI010006303">
    <property type="protein sequence ID" value="KAG5634701.1"/>
    <property type="molecule type" value="Genomic_DNA"/>
</dbReference>
<feature type="region of interest" description="Disordered" evidence="1">
    <location>
        <begin position="327"/>
        <end position="358"/>
    </location>
</feature>
<dbReference type="InterPro" id="IPR012340">
    <property type="entry name" value="NA-bd_OB-fold"/>
</dbReference>
<feature type="region of interest" description="Disordered" evidence="1">
    <location>
        <begin position="218"/>
        <end position="294"/>
    </location>
</feature>
<reference evidence="2" key="1">
    <citation type="submission" date="2021-02" db="EMBL/GenBank/DDBJ databases">
        <authorList>
            <person name="Nieuwenhuis M."/>
            <person name="Van De Peppel L.J.J."/>
        </authorList>
    </citation>
    <scope>NUCLEOTIDE SEQUENCE</scope>
    <source>
        <strain evidence="2">D49</strain>
    </source>
</reference>
<protein>
    <submittedName>
        <fullName evidence="2">Uncharacterized protein</fullName>
    </submittedName>
</protein>
<feature type="compositionally biased region" description="Basic and acidic residues" evidence="1">
    <location>
        <begin position="330"/>
        <end position="339"/>
    </location>
</feature>
<feature type="compositionally biased region" description="Low complexity" evidence="1">
    <location>
        <begin position="347"/>
        <end position="357"/>
    </location>
</feature>
<comment type="caution">
    <text evidence="2">The sequence shown here is derived from an EMBL/GenBank/DDBJ whole genome shotgun (WGS) entry which is preliminary data.</text>
</comment>
<organism evidence="2 3">
    <name type="scientific">Sphagnurus paluster</name>
    <dbReference type="NCBI Taxonomy" id="117069"/>
    <lineage>
        <taxon>Eukaryota</taxon>
        <taxon>Fungi</taxon>
        <taxon>Dikarya</taxon>
        <taxon>Basidiomycota</taxon>
        <taxon>Agaricomycotina</taxon>
        <taxon>Agaricomycetes</taxon>
        <taxon>Agaricomycetidae</taxon>
        <taxon>Agaricales</taxon>
        <taxon>Tricholomatineae</taxon>
        <taxon>Lyophyllaceae</taxon>
        <taxon>Sphagnurus</taxon>
    </lineage>
</organism>
<gene>
    <name evidence="2" type="ORF">H0H81_001058</name>
</gene>
<reference evidence="2" key="2">
    <citation type="submission" date="2021-10" db="EMBL/GenBank/DDBJ databases">
        <title>Phylogenomics reveals ancestral predisposition of the termite-cultivated fungus Termitomyces towards a domesticated lifestyle.</title>
        <authorList>
            <person name="Auxier B."/>
            <person name="Grum-Grzhimaylo A."/>
            <person name="Cardenas M.E."/>
            <person name="Lodge J.D."/>
            <person name="Laessoe T."/>
            <person name="Pedersen O."/>
            <person name="Smith M.E."/>
            <person name="Kuyper T.W."/>
            <person name="Franco-Molano E.A."/>
            <person name="Baroni T.J."/>
            <person name="Aanen D.K."/>
        </authorList>
    </citation>
    <scope>NUCLEOTIDE SEQUENCE</scope>
    <source>
        <strain evidence="2">D49</strain>
    </source>
</reference>
<evidence type="ECO:0000313" key="2">
    <source>
        <dbReference type="EMBL" id="KAG5634701.1"/>
    </source>
</evidence>
<dbReference type="Gene3D" id="2.40.50.140">
    <property type="entry name" value="Nucleic acid-binding proteins"/>
    <property type="match status" value="1"/>
</dbReference>
<keyword evidence="3" id="KW-1185">Reference proteome</keyword>
<dbReference type="OrthoDB" id="77828at2759"/>
<feature type="region of interest" description="Disordered" evidence="1">
    <location>
        <begin position="149"/>
        <end position="196"/>
    </location>
</feature>
<sequence length="536" mass="58675">MKENQGKGKLSGECREYDIVDDGTAVIDCLHRQSVKKSQASTSTLQQKHLPSLPPLPVPVARVGIPVCVVGRVSERHKTREIVVDNITKCTSSNDEPKHWLEVHRLHKEHYSSETPFQIPQNPTLVPPQPASPLKVPSINTAATATVIPNTPSTICSTPSTSRSSPITVSSAASSPTKSTTQSPQKLRHPSRLHSRDLTGNTFRIYIKHYMDRTALGSMALPPSEDSDNESSLSESEYPTTPTKRRHLPDDSETPRPGPSGLSARTPRPRTRIPPLSFDGYHKPVSKHLPNPPQNVKTAMAGFTLSHLRRVPELADMAVRVVKAVAKRRQREERKKAKDALAAAGNSSSARPKSSTSALKSTLVDADAEKLSPRVKRLFQATVVQLLREGSIVLWDGPVLACPVRPAQGAGETSGLWKANITSTSADSTVFSNASGVSLDEEQMAELSDPDDGEEAYMPLSPRFLAGVVEEALGRLARVSKGRVYGGSTKEGILAYLRRDDRWRYVSEWNVAEALEVLRTEGRVWCVGKDRWDLSI</sequence>
<feature type="compositionally biased region" description="Low complexity" evidence="1">
    <location>
        <begin position="151"/>
        <end position="185"/>
    </location>
</feature>
<dbReference type="AlphaFoldDB" id="A0A9P7FPY4"/>
<evidence type="ECO:0000313" key="3">
    <source>
        <dbReference type="Proteomes" id="UP000717328"/>
    </source>
</evidence>